<sequence length="166" mass="18840">MTIRNALERDLARVVEIYNAAVPTRKSTADTQPVSIESRSEWFRKHDPERRPLLVYEKNDEVVAWMSFEDFYGRPAYRHTAELSIYIAPDHQGQHLGRTLLSEAMSLAPTLGVKALVGYVFSHNLPSIGLLQAFGFQEWGRLPDVAEMDGSEFSLCIMGKRLADEQ</sequence>
<dbReference type="OrthoDB" id="5459937at2"/>
<dbReference type="PANTHER" id="PTHR43072">
    <property type="entry name" value="N-ACETYLTRANSFERASE"/>
    <property type="match status" value="1"/>
</dbReference>
<dbReference type="InterPro" id="IPR000182">
    <property type="entry name" value="GNAT_dom"/>
</dbReference>
<comment type="caution">
    <text evidence="4">The sequence shown here is derived from an EMBL/GenBank/DDBJ whole genome shotgun (WGS) entry which is preliminary data.</text>
</comment>
<organism evidence="4 5">
    <name type="scientific">Halomonas salipaludis</name>
    <dbReference type="NCBI Taxonomy" id="2032625"/>
    <lineage>
        <taxon>Bacteria</taxon>
        <taxon>Pseudomonadati</taxon>
        <taxon>Pseudomonadota</taxon>
        <taxon>Gammaproteobacteria</taxon>
        <taxon>Oceanospirillales</taxon>
        <taxon>Halomonadaceae</taxon>
        <taxon>Halomonas</taxon>
    </lineage>
</organism>
<dbReference type="Gene3D" id="3.40.630.30">
    <property type="match status" value="1"/>
</dbReference>
<proteinExistence type="predicted"/>
<accession>A0A2A2F2D7</accession>
<feature type="domain" description="N-acetyltransferase" evidence="3">
    <location>
        <begin position="1"/>
        <end position="163"/>
    </location>
</feature>
<dbReference type="InterPro" id="IPR016181">
    <property type="entry name" value="Acyl_CoA_acyltransferase"/>
</dbReference>
<dbReference type="RefSeq" id="WP_095618826.1">
    <property type="nucleotide sequence ID" value="NZ_NSKB01000001.1"/>
</dbReference>
<evidence type="ECO:0000313" key="4">
    <source>
        <dbReference type="EMBL" id="PAU78809.1"/>
    </source>
</evidence>
<evidence type="ECO:0000259" key="3">
    <source>
        <dbReference type="PROSITE" id="PS51186"/>
    </source>
</evidence>
<protein>
    <submittedName>
        <fullName evidence="4">N-acetyltransferase</fullName>
    </submittedName>
</protein>
<keyword evidence="1 4" id="KW-0808">Transferase</keyword>
<dbReference type="AlphaFoldDB" id="A0A2A2F2D7"/>
<dbReference type="PROSITE" id="PS51186">
    <property type="entry name" value="GNAT"/>
    <property type="match status" value="1"/>
</dbReference>
<evidence type="ECO:0000256" key="1">
    <source>
        <dbReference type="ARBA" id="ARBA00022679"/>
    </source>
</evidence>
<gene>
    <name evidence="4" type="ORF">CK498_00015</name>
</gene>
<dbReference type="SUPFAM" id="SSF55729">
    <property type="entry name" value="Acyl-CoA N-acyltransferases (Nat)"/>
    <property type="match status" value="1"/>
</dbReference>
<dbReference type="GO" id="GO:0016747">
    <property type="term" value="F:acyltransferase activity, transferring groups other than amino-acyl groups"/>
    <property type="evidence" value="ECO:0007669"/>
    <property type="project" value="InterPro"/>
</dbReference>
<dbReference type="PANTHER" id="PTHR43072:SF23">
    <property type="entry name" value="UPF0039 PROTEIN C11D3.02C"/>
    <property type="match status" value="1"/>
</dbReference>
<keyword evidence="2" id="KW-0012">Acyltransferase</keyword>
<evidence type="ECO:0000256" key="2">
    <source>
        <dbReference type="ARBA" id="ARBA00023315"/>
    </source>
</evidence>
<keyword evidence="5" id="KW-1185">Reference proteome</keyword>
<dbReference type="CDD" id="cd04301">
    <property type="entry name" value="NAT_SF"/>
    <property type="match status" value="1"/>
</dbReference>
<evidence type="ECO:0000313" key="5">
    <source>
        <dbReference type="Proteomes" id="UP000217771"/>
    </source>
</evidence>
<name>A0A2A2F2D7_9GAMM</name>
<dbReference type="Pfam" id="PF00583">
    <property type="entry name" value="Acetyltransf_1"/>
    <property type="match status" value="1"/>
</dbReference>
<dbReference type="Proteomes" id="UP000217771">
    <property type="component" value="Unassembled WGS sequence"/>
</dbReference>
<dbReference type="EMBL" id="NSKB01000001">
    <property type="protein sequence ID" value="PAU78809.1"/>
    <property type="molecule type" value="Genomic_DNA"/>
</dbReference>
<reference evidence="4 5" key="1">
    <citation type="submission" date="2017-08" db="EMBL/GenBank/DDBJ databases">
        <title>Halomonas alkalisoli sp. nov., isolated from saline alkaline soil.</title>
        <authorList>
            <person name="Wang D."/>
            <person name="Zhang G."/>
        </authorList>
    </citation>
    <scope>NUCLEOTIDE SEQUENCE [LARGE SCALE GENOMIC DNA]</scope>
    <source>
        <strain evidence="4 5">WRN001</strain>
    </source>
</reference>